<feature type="compositionally biased region" description="Low complexity" evidence="1">
    <location>
        <begin position="127"/>
        <end position="137"/>
    </location>
</feature>
<dbReference type="EMBL" id="JADBGQ010000006">
    <property type="protein sequence ID" value="KAG5393016.1"/>
    <property type="molecule type" value="Genomic_DNA"/>
</dbReference>
<protein>
    <recommendedName>
        <fullName evidence="4">DUF4005 domain-containing protein</fullName>
    </recommendedName>
</protein>
<comment type="caution">
    <text evidence="2">The sequence shown here is derived from an EMBL/GenBank/DDBJ whole genome shotgun (WGS) entry which is preliminary data.</text>
</comment>
<feature type="region of interest" description="Disordered" evidence="1">
    <location>
        <begin position="1"/>
        <end position="40"/>
    </location>
</feature>
<evidence type="ECO:0000313" key="3">
    <source>
        <dbReference type="Proteomes" id="UP000823674"/>
    </source>
</evidence>
<accession>A0ABQ7M2H8</accession>
<feature type="compositionally biased region" description="Polar residues" evidence="1">
    <location>
        <begin position="101"/>
        <end position="113"/>
    </location>
</feature>
<proteinExistence type="predicted"/>
<name>A0ABQ7M2H8_BRACM</name>
<feature type="region of interest" description="Disordered" evidence="1">
    <location>
        <begin position="89"/>
        <end position="152"/>
    </location>
</feature>
<sequence length="152" mass="16997">MEATFPPPVEPQIPRPEQLAARESNTSTRVTTSRRQRCHPRRCSAATTHQLLIKSVNSLTLAATNYSRSTASQVWDMAYFSTLMARKKKIPDQREKEGQELPSNQRSSNTEIISSIGEKTPALITDSAVFSDSSPSSNKERMPYSRRVTRAA</sequence>
<gene>
    <name evidence="2" type="primary">A06g503490.1_BraROA</name>
    <name evidence="2" type="ORF">IGI04_022979</name>
</gene>
<keyword evidence="3" id="KW-1185">Reference proteome</keyword>
<feature type="compositionally biased region" description="Low complexity" evidence="1">
    <location>
        <begin position="15"/>
        <end position="31"/>
    </location>
</feature>
<evidence type="ECO:0000256" key="1">
    <source>
        <dbReference type="SAM" id="MobiDB-lite"/>
    </source>
</evidence>
<feature type="compositionally biased region" description="Basic and acidic residues" evidence="1">
    <location>
        <begin position="90"/>
        <end position="99"/>
    </location>
</feature>
<dbReference type="Proteomes" id="UP000823674">
    <property type="component" value="Chromosome A06"/>
</dbReference>
<reference evidence="2 3" key="1">
    <citation type="submission" date="2021-03" db="EMBL/GenBank/DDBJ databases">
        <authorList>
            <person name="King G.J."/>
            <person name="Bancroft I."/>
            <person name="Baten A."/>
            <person name="Bloomfield J."/>
            <person name="Borpatragohain P."/>
            <person name="He Z."/>
            <person name="Irish N."/>
            <person name="Irwin J."/>
            <person name="Liu K."/>
            <person name="Mauleon R.P."/>
            <person name="Moore J."/>
            <person name="Morris R."/>
            <person name="Ostergaard L."/>
            <person name="Wang B."/>
            <person name="Wells R."/>
        </authorList>
    </citation>
    <scope>NUCLEOTIDE SEQUENCE [LARGE SCALE GENOMIC DNA]</scope>
    <source>
        <strain evidence="2">R-o-18</strain>
        <tissue evidence="2">Leaf</tissue>
    </source>
</reference>
<feature type="compositionally biased region" description="Pro residues" evidence="1">
    <location>
        <begin position="1"/>
        <end position="14"/>
    </location>
</feature>
<evidence type="ECO:0000313" key="2">
    <source>
        <dbReference type="EMBL" id="KAG5393016.1"/>
    </source>
</evidence>
<evidence type="ECO:0008006" key="4">
    <source>
        <dbReference type="Google" id="ProtNLM"/>
    </source>
</evidence>
<organism evidence="2 3">
    <name type="scientific">Brassica rapa subsp. trilocularis</name>
    <dbReference type="NCBI Taxonomy" id="1813537"/>
    <lineage>
        <taxon>Eukaryota</taxon>
        <taxon>Viridiplantae</taxon>
        <taxon>Streptophyta</taxon>
        <taxon>Embryophyta</taxon>
        <taxon>Tracheophyta</taxon>
        <taxon>Spermatophyta</taxon>
        <taxon>Magnoliopsida</taxon>
        <taxon>eudicotyledons</taxon>
        <taxon>Gunneridae</taxon>
        <taxon>Pentapetalae</taxon>
        <taxon>rosids</taxon>
        <taxon>malvids</taxon>
        <taxon>Brassicales</taxon>
        <taxon>Brassicaceae</taxon>
        <taxon>Brassiceae</taxon>
        <taxon>Brassica</taxon>
    </lineage>
</organism>